<reference evidence="1 2" key="1">
    <citation type="submission" date="2016-11" db="EMBL/GenBank/DDBJ databases">
        <authorList>
            <person name="Jaros S."/>
            <person name="Januszkiewicz K."/>
            <person name="Wedrychowicz H."/>
        </authorList>
    </citation>
    <scope>NUCLEOTIDE SEQUENCE [LARGE SCALE GENOMIC DNA]</scope>
    <source>
        <strain evidence="1 2">DSM 21074</strain>
    </source>
</reference>
<dbReference type="OrthoDB" id="887009at2"/>
<keyword evidence="2" id="KW-1185">Reference proteome</keyword>
<accession>A0A1M6K712</accession>
<sequence length="146" mass="15124">NGQTVRANYNSGPAGTWARLGPFAATLTAPGALVVGATGGAANFSGIEVWRLTTTPAPAPALTAVALYPNPSPTARYVLQVPAELGPQLTYSLVSAMGRVVAQGELRLEPGSQRTSLDLAGLGLPPGMYQLRLSGNRQQALVKLMR</sequence>
<gene>
    <name evidence="1" type="ORF">SAMN02745146_3413</name>
</gene>
<evidence type="ECO:0000313" key="1">
    <source>
        <dbReference type="EMBL" id="SHJ54724.1"/>
    </source>
</evidence>
<dbReference type="InterPro" id="IPR026444">
    <property type="entry name" value="Secre_tail"/>
</dbReference>
<protein>
    <submittedName>
        <fullName evidence="1">Por secretion system C-terminal sorting domain-containing protein</fullName>
    </submittedName>
</protein>
<dbReference type="Proteomes" id="UP000184418">
    <property type="component" value="Unassembled WGS sequence"/>
</dbReference>
<organism evidence="1 2">
    <name type="scientific">Hymenobacter daecheongensis DSM 21074</name>
    <dbReference type="NCBI Taxonomy" id="1121955"/>
    <lineage>
        <taxon>Bacteria</taxon>
        <taxon>Pseudomonadati</taxon>
        <taxon>Bacteroidota</taxon>
        <taxon>Cytophagia</taxon>
        <taxon>Cytophagales</taxon>
        <taxon>Hymenobacteraceae</taxon>
        <taxon>Hymenobacter</taxon>
    </lineage>
</organism>
<dbReference type="RefSeq" id="WP_143164199.1">
    <property type="nucleotide sequence ID" value="NZ_FQYN01000007.1"/>
</dbReference>
<proteinExistence type="predicted"/>
<dbReference type="EMBL" id="FQYN01000007">
    <property type="protein sequence ID" value="SHJ54724.1"/>
    <property type="molecule type" value="Genomic_DNA"/>
</dbReference>
<feature type="non-terminal residue" evidence="1">
    <location>
        <position position="1"/>
    </location>
</feature>
<dbReference type="AlphaFoldDB" id="A0A1M6K712"/>
<name>A0A1M6K712_9BACT</name>
<evidence type="ECO:0000313" key="2">
    <source>
        <dbReference type="Proteomes" id="UP000184418"/>
    </source>
</evidence>
<dbReference type="NCBIfam" id="TIGR04183">
    <property type="entry name" value="Por_Secre_tail"/>
    <property type="match status" value="1"/>
</dbReference>